<dbReference type="EMBL" id="KZ663920">
    <property type="protein sequence ID" value="PPS08970.1"/>
    <property type="molecule type" value="Genomic_DNA"/>
</dbReference>
<name>A0A2P5Y045_GOSBA</name>
<organism evidence="2 3">
    <name type="scientific">Gossypium barbadense</name>
    <name type="common">Sea Island cotton</name>
    <name type="synonym">Hibiscus barbadensis</name>
    <dbReference type="NCBI Taxonomy" id="3634"/>
    <lineage>
        <taxon>Eukaryota</taxon>
        <taxon>Viridiplantae</taxon>
        <taxon>Streptophyta</taxon>
        <taxon>Embryophyta</taxon>
        <taxon>Tracheophyta</taxon>
        <taxon>Spermatophyta</taxon>
        <taxon>Magnoliopsida</taxon>
        <taxon>eudicotyledons</taxon>
        <taxon>Gunneridae</taxon>
        <taxon>Pentapetalae</taxon>
        <taxon>rosids</taxon>
        <taxon>malvids</taxon>
        <taxon>Malvales</taxon>
        <taxon>Malvaceae</taxon>
        <taxon>Malvoideae</taxon>
        <taxon>Gossypium</taxon>
    </lineage>
</organism>
<protein>
    <submittedName>
        <fullName evidence="2">Uncharacterized protein</fullName>
    </submittedName>
</protein>
<reference evidence="2 3" key="1">
    <citation type="submission" date="2015-01" db="EMBL/GenBank/DDBJ databases">
        <title>Genome of allotetraploid Gossypium barbadense reveals genomic plasticity and fiber elongation in cotton evolution.</title>
        <authorList>
            <person name="Chen X."/>
            <person name="Liu X."/>
            <person name="Zhao B."/>
            <person name="Zheng H."/>
            <person name="Hu Y."/>
            <person name="Lu G."/>
            <person name="Yang C."/>
            <person name="Chen J."/>
            <person name="Shan C."/>
            <person name="Zhang L."/>
            <person name="Zhou Y."/>
            <person name="Wang L."/>
            <person name="Guo W."/>
            <person name="Bai Y."/>
            <person name="Ruan J."/>
            <person name="Shangguan X."/>
            <person name="Mao Y."/>
            <person name="Jiang J."/>
            <person name="Zhu Y."/>
            <person name="Lei J."/>
            <person name="Kang H."/>
            <person name="Chen S."/>
            <person name="He X."/>
            <person name="Wang R."/>
            <person name="Wang Y."/>
            <person name="Chen J."/>
            <person name="Wang L."/>
            <person name="Yu S."/>
            <person name="Wang B."/>
            <person name="Wei J."/>
            <person name="Song S."/>
            <person name="Lu X."/>
            <person name="Gao Z."/>
            <person name="Gu W."/>
            <person name="Deng X."/>
            <person name="Ma D."/>
            <person name="Wang S."/>
            <person name="Liang W."/>
            <person name="Fang L."/>
            <person name="Cai C."/>
            <person name="Zhu X."/>
            <person name="Zhou B."/>
            <person name="Zhang Y."/>
            <person name="Chen Z."/>
            <person name="Xu S."/>
            <person name="Zhu R."/>
            <person name="Wang S."/>
            <person name="Zhang T."/>
            <person name="Zhao G."/>
        </authorList>
    </citation>
    <scope>NUCLEOTIDE SEQUENCE [LARGE SCALE GENOMIC DNA]</scope>
    <source>
        <strain evidence="3">cv. Xinhai21</strain>
        <tissue evidence="2">Leaf</tissue>
    </source>
</reference>
<dbReference type="Proteomes" id="UP000239757">
    <property type="component" value="Unassembled WGS sequence"/>
</dbReference>
<accession>A0A2P5Y045</accession>
<evidence type="ECO:0000313" key="3">
    <source>
        <dbReference type="Proteomes" id="UP000239757"/>
    </source>
</evidence>
<dbReference type="OrthoDB" id="10581871at2759"/>
<evidence type="ECO:0000313" key="2">
    <source>
        <dbReference type="EMBL" id="PPS08970.1"/>
    </source>
</evidence>
<keyword evidence="1" id="KW-0812">Transmembrane</keyword>
<feature type="transmembrane region" description="Helical" evidence="1">
    <location>
        <begin position="125"/>
        <end position="145"/>
    </location>
</feature>
<keyword evidence="1" id="KW-0472">Membrane</keyword>
<dbReference type="AlphaFoldDB" id="A0A2P5Y045"/>
<keyword evidence="1" id="KW-1133">Transmembrane helix</keyword>
<sequence length="148" mass="17459">MDSRFTIDDDLSSNYGLKQKLYKHWLDVYKTSGGNDFHSFKLRWFFTLEHELRRKEDAIARGSFHHWLRIVMQSSRCVFLPELELTWRNFSKFFKVGQEFWVYVCCIAFGSPPHRRRQPSATSPLASLCYISVGIPLLLLQFSAIQFA</sequence>
<proteinExistence type="predicted"/>
<gene>
    <name evidence="2" type="ORF">GOBAR_AA11677</name>
</gene>
<evidence type="ECO:0000256" key="1">
    <source>
        <dbReference type="SAM" id="Phobius"/>
    </source>
</evidence>